<gene>
    <name evidence="5" type="ORF">SAMN02745977_02430</name>
</gene>
<dbReference type="OrthoDB" id="753054at2"/>
<accession>A0A1H8KQS4</accession>
<keyword evidence="6" id="KW-1185">Reference proteome</keyword>
<dbReference type="PANTHER" id="PTHR10696">
    <property type="entry name" value="GAMMA-BUTYROBETAINE HYDROXYLASE-RELATED"/>
    <property type="match status" value="1"/>
</dbReference>
<dbReference type="InterPro" id="IPR050411">
    <property type="entry name" value="AlphaKG_dependent_hydroxylases"/>
</dbReference>
<dbReference type="Gene3D" id="3.60.130.10">
    <property type="entry name" value="Clavaminate synthase-like"/>
    <property type="match status" value="1"/>
</dbReference>
<dbReference type="GO" id="GO:0017000">
    <property type="term" value="P:antibiotic biosynthetic process"/>
    <property type="evidence" value="ECO:0007669"/>
    <property type="project" value="UniProtKB-KW"/>
</dbReference>
<dbReference type="Pfam" id="PF02668">
    <property type="entry name" value="TauD"/>
    <property type="match status" value="1"/>
</dbReference>
<dbReference type="Proteomes" id="UP000199531">
    <property type="component" value="Unassembled WGS sequence"/>
</dbReference>
<sequence length="329" mass="36716">MSLILTQPITGPSAWKAADLANSDAWIYRLSPDAIATLDAALASVKARGLSFPCFGKTDFPIESLAAELNRWSEELENGLGFLLVRGLPAERYSDEDFQILTYGIGLHLGRPVRQNPKGDLLGNVAAVGDINDKHTRVYETNLYLPYHTDPSDVVGLMCVRKASEGGLSSLVSTAAVYNQILEQHREYLGLYYKRWYMAHLCQPDPALTALFSFHEGKLSCRYLRQYIELGHEIMGLPLSRVEIEALDVFDSVLHDPANRLDMMMEPGDLQLANNNAVLHSRTGFVDHDDPAQRRKLLRLWLEMPNARAHSPDFPGRNGFPEPEALQAA</sequence>
<dbReference type="InterPro" id="IPR042098">
    <property type="entry name" value="TauD-like_sf"/>
</dbReference>
<reference evidence="5 6" key="1">
    <citation type="submission" date="2016-10" db="EMBL/GenBank/DDBJ databases">
        <authorList>
            <person name="de Groot N.N."/>
        </authorList>
    </citation>
    <scope>NUCLEOTIDE SEQUENCE [LARGE SCALE GENOMIC DNA]</scope>
    <source>
        <strain evidence="5 6">DSM 15123</strain>
    </source>
</reference>
<keyword evidence="3" id="KW-0045">Antibiotic biosynthesis</keyword>
<keyword evidence="2" id="KW-0560">Oxidoreductase</keyword>
<dbReference type="GO" id="GO:0016706">
    <property type="term" value="F:2-oxoglutarate-dependent dioxygenase activity"/>
    <property type="evidence" value="ECO:0007669"/>
    <property type="project" value="UniProtKB-ARBA"/>
</dbReference>
<evidence type="ECO:0000313" key="5">
    <source>
        <dbReference type="EMBL" id="SEN95260.1"/>
    </source>
</evidence>
<evidence type="ECO:0000256" key="3">
    <source>
        <dbReference type="ARBA" id="ARBA00023194"/>
    </source>
</evidence>
<feature type="domain" description="TauD/TfdA-like" evidence="4">
    <location>
        <begin position="53"/>
        <end position="301"/>
    </location>
</feature>
<protein>
    <submittedName>
        <fullName evidence="5">Taurine catabolism dioxygenase TauD, TfdA family</fullName>
    </submittedName>
</protein>
<organism evidence="5 6">
    <name type="scientific">Brachymonas denitrificans DSM 15123</name>
    <dbReference type="NCBI Taxonomy" id="1121117"/>
    <lineage>
        <taxon>Bacteria</taxon>
        <taxon>Pseudomonadati</taxon>
        <taxon>Pseudomonadota</taxon>
        <taxon>Betaproteobacteria</taxon>
        <taxon>Burkholderiales</taxon>
        <taxon>Comamonadaceae</taxon>
        <taxon>Brachymonas</taxon>
    </lineage>
</organism>
<dbReference type="AlphaFoldDB" id="A0A1H8KQS4"/>
<evidence type="ECO:0000256" key="2">
    <source>
        <dbReference type="ARBA" id="ARBA00023002"/>
    </source>
</evidence>
<keyword evidence="5" id="KW-0223">Dioxygenase</keyword>
<name>A0A1H8KQS4_9BURK</name>
<dbReference type="InterPro" id="IPR003819">
    <property type="entry name" value="TauD/TfdA-like"/>
</dbReference>
<evidence type="ECO:0000313" key="6">
    <source>
        <dbReference type="Proteomes" id="UP000199531"/>
    </source>
</evidence>
<dbReference type="STRING" id="1121117.SAMN02745977_02430"/>
<evidence type="ECO:0000256" key="1">
    <source>
        <dbReference type="ARBA" id="ARBA00001954"/>
    </source>
</evidence>
<dbReference type="SUPFAM" id="SSF51197">
    <property type="entry name" value="Clavaminate synthase-like"/>
    <property type="match status" value="1"/>
</dbReference>
<evidence type="ECO:0000259" key="4">
    <source>
        <dbReference type="Pfam" id="PF02668"/>
    </source>
</evidence>
<dbReference type="EMBL" id="FOCW01000012">
    <property type="protein sequence ID" value="SEN95260.1"/>
    <property type="molecule type" value="Genomic_DNA"/>
</dbReference>
<dbReference type="PANTHER" id="PTHR10696:SF56">
    <property type="entry name" value="TAUD_TFDA-LIKE DOMAIN-CONTAINING PROTEIN"/>
    <property type="match status" value="1"/>
</dbReference>
<comment type="cofactor">
    <cofactor evidence="1">
        <name>Fe(2+)</name>
        <dbReference type="ChEBI" id="CHEBI:29033"/>
    </cofactor>
</comment>
<proteinExistence type="predicted"/>
<dbReference type="RefSeq" id="WP_091818311.1">
    <property type="nucleotide sequence ID" value="NZ_FOCW01000012.1"/>
</dbReference>